<evidence type="ECO:0000313" key="2">
    <source>
        <dbReference type="EMBL" id="UUL82233.1"/>
    </source>
</evidence>
<sequence length="337" mass="37497">MSRSYWVTRATSKLGWLIAGTVASGGIASFVAYGLFQQSAYEQEAQRNATDYAKNAADKIRQSCFSISLIEEADCIRKALPEYNVETAKQRHDAADLVAQQRSALWTSIMGIAALIGMALSALGVALVWITFREQRRITNLAHQEAERSKKEAGESARTSMRAIEIAERNAAAAAAQVETMQAAMTAQIRPFMKGALKLEAEFANDELHLLRITPTWQNVGKSVAKSVRWGCTLGTRSDQLPHDFDFETKGYCVPVDLAPEEFAQGTVQTVEKAEFDAVTAGTLHVYFWTEVRYAMEGKPDEYFITRGAYELTPDKYRTGNVPFSWERFGVTCNRMS</sequence>
<protein>
    <submittedName>
        <fullName evidence="2">Uncharacterized protein</fullName>
    </submittedName>
</protein>
<keyword evidence="1" id="KW-0472">Membrane</keyword>
<keyword evidence="1" id="KW-1133">Transmembrane helix</keyword>
<keyword evidence="1" id="KW-0812">Transmembrane</keyword>
<evidence type="ECO:0000256" key="1">
    <source>
        <dbReference type="SAM" id="Phobius"/>
    </source>
</evidence>
<organism evidence="2 3">
    <name type="scientific">Sphingomonas qomolangmaensis</name>
    <dbReference type="NCBI Taxonomy" id="2918765"/>
    <lineage>
        <taxon>Bacteria</taxon>
        <taxon>Pseudomonadati</taxon>
        <taxon>Pseudomonadota</taxon>
        <taxon>Alphaproteobacteria</taxon>
        <taxon>Sphingomonadales</taxon>
        <taxon>Sphingomonadaceae</taxon>
        <taxon>Sphingomonas</taxon>
    </lineage>
</organism>
<dbReference type="EMBL" id="CP101740">
    <property type="protein sequence ID" value="UUL82233.1"/>
    <property type="molecule type" value="Genomic_DNA"/>
</dbReference>
<dbReference type="RefSeq" id="WP_256506028.1">
    <property type="nucleotide sequence ID" value="NZ_CP101740.1"/>
</dbReference>
<dbReference type="Proteomes" id="UP001058533">
    <property type="component" value="Chromosome"/>
</dbReference>
<gene>
    <name evidence="2" type="ORF">NMP03_13755</name>
</gene>
<accession>A0ABY5L9H5</accession>
<feature type="transmembrane region" description="Helical" evidence="1">
    <location>
        <begin position="14"/>
        <end position="36"/>
    </location>
</feature>
<evidence type="ECO:0000313" key="3">
    <source>
        <dbReference type="Proteomes" id="UP001058533"/>
    </source>
</evidence>
<name>A0ABY5L9H5_9SPHN</name>
<reference evidence="2" key="1">
    <citation type="submission" date="2022-07" db="EMBL/GenBank/DDBJ databases">
        <title>Sphingomonas sp. nov., a novel bacterium isolated from the north slope of the Mount Everest.</title>
        <authorList>
            <person name="Cui X."/>
            <person name="Liu Y."/>
        </authorList>
    </citation>
    <scope>NUCLEOTIDE SEQUENCE</scope>
    <source>
        <strain evidence="2">S5-59</strain>
    </source>
</reference>
<feature type="transmembrane region" description="Helical" evidence="1">
    <location>
        <begin position="109"/>
        <end position="132"/>
    </location>
</feature>
<proteinExistence type="predicted"/>
<keyword evidence="3" id="KW-1185">Reference proteome</keyword>